<organism evidence="1 2">
    <name type="scientific">Rosistilla oblonga</name>
    <dbReference type="NCBI Taxonomy" id="2527990"/>
    <lineage>
        <taxon>Bacteria</taxon>
        <taxon>Pseudomonadati</taxon>
        <taxon>Planctomycetota</taxon>
        <taxon>Planctomycetia</taxon>
        <taxon>Pirellulales</taxon>
        <taxon>Pirellulaceae</taxon>
        <taxon>Rosistilla</taxon>
    </lineage>
</organism>
<protein>
    <recommendedName>
        <fullName evidence="3">DUF3800 domain-containing protein</fullName>
    </recommendedName>
</protein>
<dbReference type="OrthoDB" id="9800818at2"/>
<dbReference type="EMBL" id="CP036318">
    <property type="protein sequence ID" value="QDV57210.1"/>
    <property type="molecule type" value="Genomic_DNA"/>
</dbReference>
<dbReference type="InterPro" id="IPR024524">
    <property type="entry name" value="DUF3800"/>
</dbReference>
<evidence type="ECO:0008006" key="3">
    <source>
        <dbReference type="Google" id="ProtNLM"/>
    </source>
</evidence>
<proteinExistence type="predicted"/>
<sequence length="298" mass="34935">MSWLLFMDESGHDHKQMPYEVRGGIALQDRKAWPFIRAVASLEENCFGVRLADFKKEFKGSKLLDKDRIKWAEQGPPQGDAERKRNARAFLSKGLQKQPQRRDEFTGYGQACLELARGIFRLLRDHDAKLFASVIPRGVKPPETFEAKEYLRKDHVFLLERFYHFVRKQQEQGLIVMDQVEEQNDIRFVRKLERYFVRTNKGAQRADWIVPAPFFSSSYLSIPIQVADVCIYCLNWGFRRPQWNMDAETRSRIEQDFSGWIKRLEFRQKTKNADGTLKNLFGIAFVQNPYGSGRDRSA</sequence>
<accession>A0A518IVV0</accession>
<dbReference type="Proteomes" id="UP000316770">
    <property type="component" value="Chromosome"/>
</dbReference>
<reference evidence="1 2" key="1">
    <citation type="submission" date="2019-02" db="EMBL/GenBank/DDBJ databases">
        <title>Deep-cultivation of Planctomycetes and their phenomic and genomic characterization uncovers novel biology.</title>
        <authorList>
            <person name="Wiegand S."/>
            <person name="Jogler M."/>
            <person name="Boedeker C."/>
            <person name="Pinto D."/>
            <person name="Vollmers J."/>
            <person name="Rivas-Marin E."/>
            <person name="Kohn T."/>
            <person name="Peeters S.H."/>
            <person name="Heuer A."/>
            <person name="Rast P."/>
            <person name="Oberbeckmann S."/>
            <person name="Bunk B."/>
            <person name="Jeske O."/>
            <person name="Meyerdierks A."/>
            <person name="Storesund J.E."/>
            <person name="Kallscheuer N."/>
            <person name="Luecker S."/>
            <person name="Lage O.M."/>
            <person name="Pohl T."/>
            <person name="Merkel B.J."/>
            <person name="Hornburger P."/>
            <person name="Mueller R.-W."/>
            <person name="Bruemmer F."/>
            <person name="Labrenz M."/>
            <person name="Spormann A.M."/>
            <person name="Op den Camp H."/>
            <person name="Overmann J."/>
            <person name="Amann R."/>
            <person name="Jetten M.S.M."/>
            <person name="Mascher T."/>
            <person name="Medema M.H."/>
            <person name="Devos D.P."/>
            <person name="Kaster A.-K."/>
            <person name="Ovreas L."/>
            <person name="Rohde M."/>
            <person name="Galperin M.Y."/>
            <person name="Jogler C."/>
        </authorList>
    </citation>
    <scope>NUCLEOTIDE SEQUENCE [LARGE SCALE GENOMIC DNA]</scope>
    <source>
        <strain evidence="1 2">Mal33</strain>
    </source>
</reference>
<evidence type="ECO:0000313" key="1">
    <source>
        <dbReference type="EMBL" id="QDV57210.1"/>
    </source>
</evidence>
<dbReference type="Pfam" id="PF12686">
    <property type="entry name" value="DUF3800"/>
    <property type="match status" value="1"/>
</dbReference>
<keyword evidence="2" id="KW-1185">Reference proteome</keyword>
<gene>
    <name evidence="1" type="ORF">Mal33_32140</name>
</gene>
<dbReference type="AlphaFoldDB" id="A0A518IVV0"/>
<dbReference type="RefSeq" id="WP_145123298.1">
    <property type="nucleotide sequence ID" value="NZ_CP036292.1"/>
</dbReference>
<name>A0A518IVV0_9BACT</name>
<evidence type="ECO:0000313" key="2">
    <source>
        <dbReference type="Proteomes" id="UP000316770"/>
    </source>
</evidence>